<evidence type="ECO:0000256" key="5">
    <source>
        <dbReference type="ARBA" id="ARBA00023242"/>
    </source>
</evidence>
<evidence type="ECO:0000313" key="8">
    <source>
        <dbReference type="Proteomes" id="UP000694867"/>
    </source>
</evidence>
<sequence length="306" mass="36058">MRDHELEHEKPYQCHICGVRLKKQTFLNQHLTIHTGERNYKCEVCGLAFRTSSNLKGHMEVHNDTKKFECNRCEATFAQERYLKKHMKTHSTAKPFSCSVCAYRARTSYDLKEHMWVHSSVKPHKCSKCEASFSRRNYLENHITIKTKITPNIRATADNRYSERILFSVPDHLSSLPNIRIIFVEMMKENLCFGQYGDANANIIDTIARQPQSGARREKRFSCRFCEYTSANGSHVKRHELRHTGREPHYCRYCGKAIARKDDLKRHERTHERKFTCPMCPCGYDTQELLFDHLLVRHKVFQTSKR</sequence>
<evidence type="ECO:0000256" key="4">
    <source>
        <dbReference type="ARBA" id="ARBA00022833"/>
    </source>
</evidence>
<evidence type="ECO:0000313" key="9">
    <source>
        <dbReference type="RefSeq" id="XP_028967574.1"/>
    </source>
</evidence>
<dbReference type="PANTHER" id="PTHR24393:SF34">
    <property type="entry name" value="PR_SET DOMAIN 13"/>
    <property type="match status" value="1"/>
</dbReference>
<feature type="domain" description="C2H2-type" evidence="7">
    <location>
        <begin position="12"/>
        <end position="39"/>
    </location>
</feature>
<dbReference type="KEGG" id="goe:114828275"/>
<dbReference type="GO" id="GO:0005634">
    <property type="term" value="C:nucleus"/>
    <property type="evidence" value="ECO:0007669"/>
    <property type="project" value="TreeGrafter"/>
</dbReference>
<dbReference type="FunFam" id="3.30.160.60:FF:000446">
    <property type="entry name" value="Zinc finger protein"/>
    <property type="match status" value="2"/>
</dbReference>
<protein>
    <submittedName>
        <fullName evidence="9">Zinc finger protein 596-like</fullName>
    </submittedName>
</protein>
<evidence type="ECO:0000256" key="2">
    <source>
        <dbReference type="ARBA" id="ARBA00022737"/>
    </source>
</evidence>
<dbReference type="GeneID" id="114828275"/>
<keyword evidence="1" id="KW-0479">Metal-binding</keyword>
<keyword evidence="2" id="KW-0677">Repeat</keyword>
<dbReference type="FunFam" id="3.30.160.60:FF:000100">
    <property type="entry name" value="Zinc finger 45-like"/>
    <property type="match status" value="2"/>
</dbReference>
<accession>A0AAJ7WHR6</accession>
<dbReference type="PROSITE" id="PS50157">
    <property type="entry name" value="ZINC_FINGER_C2H2_2"/>
    <property type="match status" value="7"/>
</dbReference>
<dbReference type="SUPFAM" id="SSF57667">
    <property type="entry name" value="beta-beta-alpha zinc fingers"/>
    <property type="match status" value="4"/>
</dbReference>
<evidence type="ECO:0000256" key="3">
    <source>
        <dbReference type="ARBA" id="ARBA00022771"/>
    </source>
</evidence>
<dbReference type="Gene3D" id="3.30.160.60">
    <property type="entry name" value="Classic Zinc Finger"/>
    <property type="match status" value="7"/>
</dbReference>
<dbReference type="Proteomes" id="UP000694867">
    <property type="component" value="Unplaced"/>
</dbReference>
<keyword evidence="5" id="KW-0539">Nucleus</keyword>
<feature type="domain" description="C2H2-type" evidence="7">
    <location>
        <begin position="96"/>
        <end position="123"/>
    </location>
</feature>
<name>A0AAJ7WHR6_9ACAR</name>
<dbReference type="FunFam" id="3.30.160.60:FF:000624">
    <property type="entry name" value="zinc finger protein 697"/>
    <property type="match status" value="1"/>
</dbReference>
<keyword evidence="3 6" id="KW-0863">Zinc-finger</keyword>
<evidence type="ECO:0000256" key="1">
    <source>
        <dbReference type="ARBA" id="ARBA00022723"/>
    </source>
</evidence>
<dbReference type="InterPro" id="IPR013087">
    <property type="entry name" value="Znf_C2H2_type"/>
</dbReference>
<dbReference type="AlphaFoldDB" id="A0AAJ7WHR6"/>
<keyword evidence="4" id="KW-0862">Zinc</keyword>
<feature type="domain" description="C2H2-type" evidence="7">
    <location>
        <begin position="124"/>
        <end position="151"/>
    </location>
</feature>
<dbReference type="PROSITE" id="PS00028">
    <property type="entry name" value="ZINC_FINGER_C2H2_1"/>
    <property type="match status" value="4"/>
</dbReference>
<proteinExistence type="predicted"/>
<feature type="domain" description="C2H2-type" evidence="7">
    <location>
        <begin position="249"/>
        <end position="276"/>
    </location>
</feature>
<reference evidence="9" key="1">
    <citation type="submission" date="2025-08" db="UniProtKB">
        <authorList>
            <consortium name="RefSeq"/>
        </authorList>
    </citation>
    <scope>IDENTIFICATION</scope>
</reference>
<dbReference type="SMART" id="SM00355">
    <property type="entry name" value="ZnF_C2H2"/>
    <property type="match status" value="8"/>
</dbReference>
<dbReference type="GO" id="GO:0008270">
    <property type="term" value="F:zinc ion binding"/>
    <property type="evidence" value="ECO:0007669"/>
    <property type="project" value="UniProtKB-KW"/>
</dbReference>
<dbReference type="RefSeq" id="XP_028967574.1">
    <property type="nucleotide sequence ID" value="XM_029111741.1"/>
</dbReference>
<dbReference type="GO" id="GO:0000978">
    <property type="term" value="F:RNA polymerase II cis-regulatory region sequence-specific DNA binding"/>
    <property type="evidence" value="ECO:0007669"/>
    <property type="project" value="TreeGrafter"/>
</dbReference>
<keyword evidence="8" id="KW-1185">Reference proteome</keyword>
<organism evidence="8 9">
    <name type="scientific">Galendromus occidentalis</name>
    <name type="common">western predatory mite</name>
    <dbReference type="NCBI Taxonomy" id="34638"/>
    <lineage>
        <taxon>Eukaryota</taxon>
        <taxon>Metazoa</taxon>
        <taxon>Ecdysozoa</taxon>
        <taxon>Arthropoda</taxon>
        <taxon>Chelicerata</taxon>
        <taxon>Arachnida</taxon>
        <taxon>Acari</taxon>
        <taxon>Parasitiformes</taxon>
        <taxon>Mesostigmata</taxon>
        <taxon>Gamasina</taxon>
        <taxon>Phytoseioidea</taxon>
        <taxon>Phytoseiidae</taxon>
        <taxon>Typhlodrominae</taxon>
        <taxon>Galendromus</taxon>
    </lineage>
</organism>
<feature type="domain" description="C2H2-type" evidence="7">
    <location>
        <begin position="221"/>
        <end position="248"/>
    </location>
</feature>
<gene>
    <name evidence="9" type="primary">LOC114828275</name>
</gene>
<dbReference type="Pfam" id="PF00096">
    <property type="entry name" value="zf-C2H2"/>
    <property type="match status" value="4"/>
</dbReference>
<feature type="domain" description="C2H2-type" evidence="7">
    <location>
        <begin position="68"/>
        <end position="95"/>
    </location>
</feature>
<dbReference type="GO" id="GO:0001228">
    <property type="term" value="F:DNA-binding transcription activator activity, RNA polymerase II-specific"/>
    <property type="evidence" value="ECO:0007669"/>
    <property type="project" value="TreeGrafter"/>
</dbReference>
<dbReference type="PANTHER" id="PTHR24393">
    <property type="entry name" value="ZINC FINGER PROTEIN"/>
    <property type="match status" value="1"/>
</dbReference>
<dbReference type="GO" id="GO:0048598">
    <property type="term" value="P:embryonic morphogenesis"/>
    <property type="evidence" value="ECO:0007669"/>
    <property type="project" value="UniProtKB-ARBA"/>
</dbReference>
<feature type="domain" description="C2H2-type" evidence="7">
    <location>
        <begin position="40"/>
        <end position="67"/>
    </location>
</feature>
<evidence type="ECO:0000256" key="6">
    <source>
        <dbReference type="PROSITE-ProRule" id="PRU00042"/>
    </source>
</evidence>
<dbReference type="InterPro" id="IPR036236">
    <property type="entry name" value="Znf_C2H2_sf"/>
</dbReference>
<evidence type="ECO:0000259" key="7">
    <source>
        <dbReference type="PROSITE" id="PS50157"/>
    </source>
</evidence>